<gene>
    <name evidence="2" type="ORF">BO222_09305</name>
</gene>
<feature type="transmembrane region" description="Helical" evidence="1">
    <location>
        <begin position="205"/>
        <end position="224"/>
    </location>
</feature>
<feature type="transmembrane region" description="Helical" evidence="1">
    <location>
        <begin position="54"/>
        <end position="79"/>
    </location>
</feature>
<feature type="transmembrane region" description="Helical" evidence="1">
    <location>
        <begin position="236"/>
        <end position="255"/>
    </location>
</feature>
<keyword evidence="1" id="KW-1133">Transmembrane helix</keyword>
<dbReference type="AlphaFoldDB" id="A0A1U7NEH2"/>
<feature type="transmembrane region" description="Helical" evidence="1">
    <location>
        <begin position="170"/>
        <end position="193"/>
    </location>
</feature>
<evidence type="ECO:0000256" key="1">
    <source>
        <dbReference type="SAM" id="Phobius"/>
    </source>
</evidence>
<keyword evidence="1" id="KW-0472">Membrane</keyword>
<sequence length="285" mass="32801">MNLSKQNTDHEQKFRPAFTTILKPLFYSILFSLFYSFGYIGFTLLAINDGISSWVLSIISIIWLMFYILGQYFAISLAWSKKAGSLSRPRLLRIGGWSLTWGLAACLCGYFCSWMLQGNLIFRLFAAFLCAFFLICMIPASLLYFYGVYEQGEAKFELLLRQVRESLSKNFLKIVNPWLILFLILVIWHSMFAGPLSIVNGFNPGSLLVSFLFMGEPFCFATLLGRLGSDIMTQEIVAMIILDGLFSLVFTWAIINYAMYIRRFYVFDVHFPEGGIRMEQRKLDE</sequence>
<evidence type="ECO:0000313" key="2">
    <source>
        <dbReference type="EMBL" id="OLU37952.1"/>
    </source>
</evidence>
<feature type="transmembrane region" description="Helical" evidence="1">
    <location>
        <begin position="91"/>
        <end position="116"/>
    </location>
</feature>
<keyword evidence="1" id="KW-0812">Transmembrane</keyword>
<organism evidence="2 3">
    <name type="scientific">Ileibacterium valens</name>
    <dbReference type="NCBI Taxonomy" id="1862668"/>
    <lineage>
        <taxon>Bacteria</taxon>
        <taxon>Bacillati</taxon>
        <taxon>Bacillota</taxon>
        <taxon>Erysipelotrichia</taxon>
        <taxon>Erysipelotrichales</taxon>
        <taxon>Erysipelotrichaceae</taxon>
        <taxon>Ileibacterium</taxon>
    </lineage>
</organism>
<evidence type="ECO:0000313" key="3">
    <source>
        <dbReference type="Proteomes" id="UP000186341"/>
    </source>
</evidence>
<proteinExistence type="predicted"/>
<reference evidence="2 3" key="1">
    <citation type="submission" date="2016-11" db="EMBL/GenBank/DDBJ databases">
        <title>Description of two novel members of the family Erysipelotrichaceae: Ileibacterium lipovorans gen. nov., sp. nov. and Dubosiella newyorkensis, gen. nov., sp. nov.</title>
        <authorList>
            <person name="Cox L.M."/>
            <person name="Sohn J."/>
            <person name="Tyrrell K.L."/>
            <person name="Citron D.M."/>
            <person name="Lawson P.A."/>
            <person name="Patel N.B."/>
            <person name="Iizumi T."/>
            <person name="Perez-Perez G.I."/>
            <person name="Goldstein E.J."/>
            <person name="Blaser M.J."/>
        </authorList>
    </citation>
    <scope>NUCLEOTIDE SEQUENCE [LARGE SCALE GENOMIC DNA]</scope>
    <source>
        <strain evidence="2 3">NYU-BL-A3</strain>
    </source>
</reference>
<accession>A0A1U7NEH2</accession>
<feature type="transmembrane region" description="Helical" evidence="1">
    <location>
        <begin position="122"/>
        <end position="149"/>
    </location>
</feature>
<dbReference type="RefSeq" id="WP_075820468.1">
    <property type="nucleotide sequence ID" value="NZ_CAJUTZ010000006.1"/>
</dbReference>
<protein>
    <submittedName>
        <fullName evidence="2">Uncharacterized protein</fullName>
    </submittedName>
</protein>
<dbReference type="Proteomes" id="UP000186341">
    <property type="component" value="Unassembled WGS sequence"/>
</dbReference>
<dbReference type="GeneID" id="82203360"/>
<name>A0A1U7NEH2_9FIRM</name>
<comment type="caution">
    <text evidence="2">The sequence shown here is derived from an EMBL/GenBank/DDBJ whole genome shotgun (WGS) entry which is preliminary data.</text>
</comment>
<keyword evidence="3" id="KW-1185">Reference proteome</keyword>
<dbReference type="EMBL" id="MPJW01000185">
    <property type="protein sequence ID" value="OLU37952.1"/>
    <property type="molecule type" value="Genomic_DNA"/>
</dbReference>
<feature type="transmembrane region" description="Helical" evidence="1">
    <location>
        <begin position="21"/>
        <end position="42"/>
    </location>
</feature>